<evidence type="ECO:0000313" key="2">
    <source>
        <dbReference type="EMBL" id="ODN77519.1"/>
    </source>
</evidence>
<feature type="region of interest" description="Disordered" evidence="1">
    <location>
        <begin position="577"/>
        <end position="609"/>
    </location>
</feature>
<accession>A0A1E3HMF1</accession>
<evidence type="ECO:0000313" key="3">
    <source>
        <dbReference type="Proteomes" id="UP000094065"/>
    </source>
</evidence>
<organism evidence="2 3">
    <name type="scientific">Cryptococcus amylolentus CBS 6039</name>
    <dbReference type="NCBI Taxonomy" id="1295533"/>
    <lineage>
        <taxon>Eukaryota</taxon>
        <taxon>Fungi</taxon>
        <taxon>Dikarya</taxon>
        <taxon>Basidiomycota</taxon>
        <taxon>Agaricomycotina</taxon>
        <taxon>Tremellomycetes</taxon>
        <taxon>Tremellales</taxon>
        <taxon>Cryptococcaceae</taxon>
        <taxon>Cryptococcus</taxon>
    </lineage>
</organism>
<name>A0A1E3HMF1_9TREE</name>
<feature type="compositionally biased region" description="Gly residues" evidence="1">
    <location>
        <begin position="731"/>
        <end position="743"/>
    </location>
</feature>
<gene>
    <name evidence="2" type="ORF">L202_04691</name>
</gene>
<evidence type="ECO:0000256" key="1">
    <source>
        <dbReference type="SAM" id="MobiDB-lite"/>
    </source>
</evidence>
<dbReference type="GeneID" id="30156000"/>
<feature type="compositionally biased region" description="Low complexity" evidence="1">
    <location>
        <begin position="589"/>
        <end position="600"/>
    </location>
</feature>
<reference evidence="2 3" key="1">
    <citation type="submission" date="2016-06" db="EMBL/GenBank/DDBJ databases">
        <title>Evolution of pathogenesis and genome organization in the Tremellales.</title>
        <authorList>
            <person name="Cuomo C."/>
            <person name="Litvintseva A."/>
            <person name="Heitman J."/>
            <person name="Chen Y."/>
            <person name="Sun S."/>
            <person name="Springer D."/>
            <person name="Dromer F."/>
            <person name="Young S."/>
            <person name="Zeng Q."/>
            <person name="Chapman S."/>
            <person name="Gujja S."/>
            <person name="Saif S."/>
            <person name="Birren B."/>
        </authorList>
    </citation>
    <scope>NUCLEOTIDE SEQUENCE [LARGE SCALE GENOMIC DNA]</scope>
    <source>
        <strain evidence="2 3">CBS 6039</strain>
    </source>
</reference>
<protein>
    <submittedName>
        <fullName evidence="2">Uncharacterized protein</fullName>
    </submittedName>
</protein>
<feature type="region of interest" description="Disordered" evidence="1">
    <location>
        <begin position="723"/>
        <end position="804"/>
    </location>
</feature>
<feature type="compositionally biased region" description="Low complexity" evidence="1">
    <location>
        <begin position="784"/>
        <end position="804"/>
    </location>
</feature>
<proteinExistence type="predicted"/>
<dbReference type="EMBL" id="AWGJ01000007">
    <property type="protein sequence ID" value="ODN77519.1"/>
    <property type="molecule type" value="Genomic_DNA"/>
</dbReference>
<comment type="caution">
    <text evidence="2">The sequence shown here is derived from an EMBL/GenBank/DDBJ whole genome shotgun (WGS) entry which is preliminary data.</text>
</comment>
<feature type="region of interest" description="Disordered" evidence="1">
    <location>
        <begin position="363"/>
        <end position="390"/>
    </location>
</feature>
<sequence length="964" mass="104804">MSLPATPRAAYRFPLPPPAPPMLAPADAALARLFDTPCLDRDHLVDALQEHVFRSMGQGKRVREWCTQVTHAIERVRPEKGKSWLTVADSTTQAPPSPAIGEALATPILTSLLPFTRLPSNPYFPTPEPPLPPPLLPNSFLATLTRNQLIDALARLSKEDRLISKKLHYEQELVLEACLEYIGRRWRSAETIDGNVVDDISRKLTEVEFEVHLQGYPPTVRNALSPVLHKLRHTLGFITSSQLVAKLNSTGPSAYPYPPSQPGEIVSSWVVRRLQAGVSYQNILHELHTVQSGLSDDDLLPNVLRPLGLADAFSSPSTPRPAERQPKGLSFKPKITPRWLSHKRANSSITKLHPISSPLAAADHRRPSLPAISSTPSLLTPPDGDRPSSRASVCSSLGCTDVKGVKSTLLGQLLVMRYHIHGHEDEGWFLGGGRELAEERLALLEARSGPDEELQQVFSSLRGVFSLLQPALSGENMHTRDVSFDLDQYIKDISLPVRITEEDDDQDPVEALYDSRCGTSASMHSFASMDSQAEHELEEGQKRVSGLSTFTIRKAVREEGVKQRAVEFRFPQLPQLPELAVPQSPDTPTRTSSRLAASRSVPDFEDGGKYTRLPRRILRKERNATRSALQLGTKPNSKPGLGLRIDTTTTLPLRPLLSPSPSFNSGLPYTFPDHSLPLTPTTCYSTMTTATGMATAPTPRRSMQMTDQTLARRQMHRQCVIFDGAPISPGTGAGMDTSGGEGRWSGEIPLNSPSLRASQASRSSSTTLHAPTHYPSPESPILSPTPTFHSPCSPSPSSRMPTSPVPLSSILALFQSLSEGHSLEAAQVEEALGRFVEDEQRAVEEKGGEWDAEARCRVAWLIEQVAELLNDPVYLSAISNVVSSLSTPPLSVTPATPALSLSPPPTPPASAALGLNLGLGTAPLNLSPVERAPSSKSFSHAYSSSRFASVEAGRGRGHHSASYC</sequence>
<keyword evidence="3" id="KW-1185">Reference proteome</keyword>
<feature type="compositionally biased region" description="Low complexity" evidence="1">
    <location>
        <begin position="752"/>
        <end position="768"/>
    </location>
</feature>
<dbReference type="AlphaFoldDB" id="A0A1E3HMF1"/>
<dbReference type="OrthoDB" id="2575593at2759"/>
<dbReference type="RefSeq" id="XP_018992755.1">
    <property type="nucleotide sequence ID" value="XM_019138812.1"/>
</dbReference>
<feature type="region of interest" description="Disordered" evidence="1">
    <location>
        <begin position="310"/>
        <end position="333"/>
    </location>
</feature>
<dbReference type="Proteomes" id="UP000094065">
    <property type="component" value="Unassembled WGS sequence"/>
</dbReference>